<keyword evidence="1" id="KW-0378">Hydrolase</keyword>
<comment type="caution">
    <text evidence="1">The sequence shown here is derived from an EMBL/GenBank/DDBJ whole genome shotgun (WGS) entry which is preliminary data.</text>
</comment>
<name>A0ACB8GTP2_PSICU</name>
<reference evidence="1" key="1">
    <citation type="submission" date="2021-10" db="EMBL/GenBank/DDBJ databases">
        <title>Psilocybe cubensis genome.</title>
        <authorList>
            <person name="Mckernan K.J."/>
            <person name="Crawford S."/>
            <person name="Trippe A."/>
            <person name="Kane L.T."/>
            <person name="Mclaughlin S."/>
        </authorList>
    </citation>
    <scope>NUCLEOTIDE SEQUENCE</scope>
    <source>
        <strain evidence="1">MGC-MH-2018</strain>
    </source>
</reference>
<evidence type="ECO:0000313" key="2">
    <source>
        <dbReference type="Proteomes" id="UP000664032"/>
    </source>
</evidence>
<gene>
    <name evidence="1" type="ORF">JR316_0007674</name>
</gene>
<proteinExistence type="predicted"/>
<protein>
    <submittedName>
        <fullName evidence="1">Extracellular serine carboxypeptidase</fullName>
    </submittedName>
</protein>
<keyword evidence="1" id="KW-0121">Carboxypeptidase</keyword>
<accession>A0ACB8GTP2</accession>
<sequence>MLTVDSERGSEIMGNLRKKSKLLDSRMISGVIFRLALLALGVQVTVFARSSVGLHGPQIPLRAPSIGIGIRQDQNLAKPHDQPPVINEAEFIALPVDHFGHGSPSSETFQNRFWVNATYWKEGGPVFLFDSGEQDAEPLVPYYLQEFHGLSAVMRLAKRYNGLAILWEHRFYGKSLPFPVNENTTVEQWQFLNTEQALEDIVFFANSFPGQKVKAAPFSNASTVPPSSPPPPPPPPLQKFPVHPSTTPWIMLGGSYPGIRSALMRIRNPDTIFASWASSAPVQAQVDMSSYYKAAERSLTRNCSADWVAVTRHVDDTLKGGNETDIVNMKFDLLKARLSGPGGNTTGAAGLTLQIAKDTSNVDAASILMDPLDFYQYYGFKASLLPFCNILETQNGTSAAFESGLVAQFGVDTAFKSFLTAIAEIDYDSIPGNADDPVQDRSWMWQYCSEYGYYQRGDSNNPLSIETSFLSLELFQEQCNQTFGKGLPASPQVQNVNKYGGWNMNPSNVMFSNGEFDPWRTMGLASIESNSPKRTPSPIIPACNKPLSESSSASTFFGITYDNMVHVSDMRVLLVPDDNHSDFKTVGFYSPVSQEPFFTGLGLFQLALDEWLPCFGK</sequence>
<dbReference type="Proteomes" id="UP000664032">
    <property type="component" value="Unassembled WGS sequence"/>
</dbReference>
<keyword evidence="1" id="KW-0645">Protease</keyword>
<evidence type="ECO:0000313" key="1">
    <source>
        <dbReference type="EMBL" id="KAH9479095.1"/>
    </source>
</evidence>
<keyword evidence="2" id="KW-1185">Reference proteome</keyword>
<dbReference type="EMBL" id="JAFIQS020000007">
    <property type="protein sequence ID" value="KAH9479095.1"/>
    <property type="molecule type" value="Genomic_DNA"/>
</dbReference>
<organism evidence="1 2">
    <name type="scientific">Psilocybe cubensis</name>
    <name type="common">Psychedelic mushroom</name>
    <name type="synonym">Stropharia cubensis</name>
    <dbReference type="NCBI Taxonomy" id="181762"/>
    <lineage>
        <taxon>Eukaryota</taxon>
        <taxon>Fungi</taxon>
        <taxon>Dikarya</taxon>
        <taxon>Basidiomycota</taxon>
        <taxon>Agaricomycotina</taxon>
        <taxon>Agaricomycetes</taxon>
        <taxon>Agaricomycetidae</taxon>
        <taxon>Agaricales</taxon>
        <taxon>Agaricineae</taxon>
        <taxon>Strophariaceae</taxon>
        <taxon>Psilocybe</taxon>
    </lineage>
</organism>